<sequence length="248" mass="28270">MGYYLFAVIPEAVEKKFEPVSLGGGKREVFSIPYKDVAVVVAQAPVQIYEPSRKNAKTHQDTVSSVMKEHTVIPVSFGNIVESKEDVKIFMQKLYDNFKKIFPKIENKFEVGLKLVGKKEWMQKQAHSNPKLKQMKAALEDKSKAAGYYDRMALGEASKNFIGSIHLEFEKEIFEPLAKIADAAKSNEVINERMLLNAAFLIDKDKEEAFDKKVNELYEKWKDRIDFSYSGPWPAYNFIDLKVKAGAT</sequence>
<keyword evidence="5" id="KW-1185">Reference proteome</keyword>
<dbReference type="PANTHER" id="PTHR36852:SF1">
    <property type="entry name" value="PROTEIN GVPL 2"/>
    <property type="match status" value="1"/>
</dbReference>
<comment type="caution">
    <text evidence="4">The sequence shown here is derived from an EMBL/GenBank/DDBJ whole genome shotgun (WGS) entry which is preliminary data.</text>
</comment>
<comment type="subcellular location">
    <subcellularLocation>
        <location evidence="2">Gas vesicle</location>
    </subcellularLocation>
</comment>
<dbReference type="OrthoDB" id="144737at2"/>
<reference evidence="4 5" key="1">
    <citation type="submission" date="2018-03" db="EMBL/GenBank/DDBJ databases">
        <title>Alkalicoccus saliphilus sp. nov., isolated from a mineral pool.</title>
        <authorList>
            <person name="Zhao B."/>
        </authorList>
    </citation>
    <scope>NUCLEOTIDE SEQUENCE [LARGE SCALE GENOMIC DNA]</scope>
    <source>
        <strain evidence="4 5">6AG</strain>
    </source>
</reference>
<dbReference type="EMBL" id="PZJJ01000008">
    <property type="protein sequence ID" value="PTL39317.1"/>
    <property type="molecule type" value="Genomic_DNA"/>
</dbReference>
<gene>
    <name evidence="4" type="ORF">C6Y45_06810</name>
</gene>
<dbReference type="RefSeq" id="WP_107584478.1">
    <property type="nucleotide sequence ID" value="NZ_PZJJ01000008.1"/>
</dbReference>
<proteinExistence type="inferred from homology"/>
<dbReference type="Pfam" id="PF06386">
    <property type="entry name" value="GvpL_GvpF"/>
    <property type="match status" value="1"/>
</dbReference>
<accession>A0A2T4U7D1</accession>
<keyword evidence="1" id="KW-0304">Gas vesicle</keyword>
<organism evidence="4 5">
    <name type="scientific">Alkalicoccus saliphilus</name>
    <dbReference type="NCBI Taxonomy" id="200989"/>
    <lineage>
        <taxon>Bacteria</taxon>
        <taxon>Bacillati</taxon>
        <taxon>Bacillota</taxon>
        <taxon>Bacilli</taxon>
        <taxon>Bacillales</taxon>
        <taxon>Bacillaceae</taxon>
        <taxon>Alkalicoccus</taxon>
    </lineage>
</organism>
<comment type="similarity">
    <text evidence="3">Belongs to the gas vesicle GvpF/GvpL family.</text>
</comment>
<dbReference type="PANTHER" id="PTHR36852">
    <property type="entry name" value="PROTEIN GVPL 2"/>
    <property type="match status" value="1"/>
</dbReference>
<evidence type="ECO:0000256" key="1">
    <source>
        <dbReference type="ARBA" id="ARBA00022987"/>
    </source>
</evidence>
<evidence type="ECO:0000256" key="2">
    <source>
        <dbReference type="ARBA" id="ARBA00035108"/>
    </source>
</evidence>
<evidence type="ECO:0000313" key="5">
    <source>
        <dbReference type="Proteomes" id="UP000240509"/>
    </source>
</evidence>
<dbReference type="GO" id="GO:0031411">
    <property type="term" value="C:gas vesicle"/>
    <property type="evidence" value="ECO:0007669"/>
    <property type="project" value="UniProtKB-SubCell"/>
</dbReference>
<evidence type="ECO:0000313" key="4">
    <source>
        <dbReference type="EMBL" id="PTL39317.1"/>
    </source>
</evidence>
<dbReference type="Proteomes" id="UP000240509">
    <property type="component" value="Unassembled WGS sequence"/>
</dbReference>
<dbReference type="GO" id="GO:0031412">
    <property type="term" value="P:gas vesicle organization"/>
    <property type="evidence" value="ECO:0007669"/>
    <property type="project" value="InterPro"/>
</dbReference>
<evidence type="ECO:0000256" key="3">
    <source>
        <dbReference type="ARBA" id="ARBA00035643"/>
    </source>
</evidence>
<dbReference type="AlphaFoldDB" id="A0A2T4U7D1"/>
<name>A0A2T4U7D1_9BACI</name>
<dbReference type="InterPro" id="IPR009430">
    <property type="entry name" value="GvpL/GvpF"/>
</dbReference>
<protein>
    <submittedName>
        <fullName evidence="4">Gas vesicle protein GvpF</fullName>
    </submittedName>
</protein>